<organism evidence="1 2">
    <name type="scientific">Pristionchus mayeri</name>
    <dbReference type="NCBI Taxonomy" id="1317129"/>
    <lineage>
        <taxon>Eukaryota</taxon>
        <taxon>Metazoa</taxon>
        <taxon>Ecdysozoa</taxon>
        <taxon>Nematoda</taxon>
        <taxon>Chromadorea</taxon>
        <taxon>Rhabditida</taxon>
        <taxon>Rhabditina</taxon>
        <taxon>Diplogasteromorpha</taxon>
        <taxon>Diplogasteroidea</taxon>
        <taxon>Neodiplogasteridae</taxon>
        <taxon>Pristionchus</taxon>
    </lineage>
</organism>
<reference evidence="2" key="1">
    <citation type="submission" date="2022-10" db="EMBL/GenBank/DDBJ databases">
        <title>Genome assembly of Pristionchus species.</title>
        <authorList>
            <person name="Yoshida K."/>
            <person name="Sommer R.J."/>
        </authorList>
    </citation>
    <scope>NUCLEOTIDE SEQUENCE [LARGE SCALE GENOMIC DNA]</scope>
    <source>
        <strain evidence="2">RS5460</strain>
    </source>
</reference>
<evidence type="ECO:0000313" key="1">
    <source>
        <dbReference type="EMBL" id="GMR48142.1"/>
    </source>
</evidence>
<gene>
    <name evidence="1" type="ORF">PMAYCL1PPCAC_18337</name>
</gene>
<feature type="non-terminal residue" evidence="1">
    <location>
        <position position="90"/>
    </location>
</feature>
<name>A0AAN5CPM1_9BILA</name>
<proteinExistence type="predicted"/>
<dbReference type="EMBL" id="BTRK01000004">
    <property type="protein sequence ID" value="GMR48142.1"/>
    <property type="molecule type" value="Genomic_DNA"/>
</dbReference>
<protein>
    <submittedName>
        <fullName evidence="1">Uncharacterized protein</fullName>
    </submittedName>
</protein>
<keyword evidence="2" id="KW-1185">Reference proteome</keyword>
<comment type="caution">
    <text evidence="1">The sequence shown here is derived from an EMBL/GenBank/DDBJ whole genome shotgun (WGS) entry which is preliminary data.</text>
</comment>
<dbReference type="AlphaFoldDB" id="A0AAN5CPM1"/>
<dbReference type="Proteomes" id="UP001328107">
    <property type="component" value="Unassembled WGS sequence"/>
</dbReference>
<accession>A0AAN5CPM1</accession>
<sequence>MSSIPLMDFSHLEDAQLIPTDSLNGGNLPIVQQGRKLSRSSFNQKSIDEVDIMKMRKFTEAAATGDTKTLQEMLTADNSAAVKYKDLSEV</sequence>
<evidence type="ECO:0000313" key="2">
    <source>
        <dbReference type="Proteomes" id="UP001328107"/>
    </source>
</evidence>